<dbReference type="EMBL" id="JAPQKO010000003">
    <property type="protein sequence ID" value="KAJ5172519.1"/>
    <property type="molecule type" value="Genomic_DNA"/>
</dbReference>
<protein>
    <submittedName>
        <fullName evidence="1">Uncharacterized protein</fullName>
    </submittedName>
</protein>
<reference evidence="1" key="1">
    <citation type="submission" date="2022-11" db="EMBL/GenBank/DDBJ databases">
        <authorList>
            <person name="Petersen C."/>
        </authorList>
    </citation>
    <scope>NUCLEOTIDE SEQUENCE</scope>
    <source>
        <strain evidence="1">IBT 21917</strain>
    </source>
</reference>
<comment type="caution">
    <text evidence="1">The sequence shown here is derived from an EMBL/GenBank/DDBJ whole genome shotgun (WGS) entry which is preliminary data.</text>
</comment>
<keyword evidence="2" id="KW-1185">Reference proteome</keyword>
<dbReference type="OrthoDB" id="4340327at2759"/>
<sequence>METLQRQLRNQSRVTLFTTSCYAGGWIVHPHFNQEKSNDELISWTLGERIVRASGNLAATALLHCLVNTEENEQSIDSTDHPAYTQDKQLANSVYGWMKELGLFGNKQSICFSAQDDEWEINYQPRLGPPLALYRRKWQSLRRIPSSHTPACGKKLARKGGHKLNRLQYLANEYLAAQPSIDNLASNVGLHSNLKFGLRNATLSNDKVDELLETTAYRLGAMHEAEYLRSQVGISFPSIFDVGIELVDRKKEFPSPFYAQTRALLLSRRILTTPVGIRRFFPKPLDYLTVALVSNFSTWDEIQEKVDLMSSKKKAWYRFIFKAWRGNKVAQDHGVRKSLQAYREALKKFRE</sequence>
<evidence type="ECO:0000313" key="2">
    <source>
        <dbReference type="Proteomes" id="UP001146351"/>
    </source>
</evidence>
<name>A0A9W9IB20_9EURO</name>
<evidence type="ECO:0000313" key="1">
    <source>
        <dbReference type="EMBL" id="KAJ5172519.1"/>
    </source>
</evidence>
<dbReference type="Proteomes" id="UP001146351">
    <property type="component" value="Unassembled WGS sequence"/>
</dbReference>
<reference evidence="1" key="2">
    <citation type="journal article" date="2023" name="IMA Fungus">
        <title>Comparative genomic study of the Penicillium genus elucidates a diverse pangenome and 15 lateral gene transfer events.</title>
        <authorList>
            <person name="Petersen C."/>
            <person name="Sorensen T."/>
            <person name="Nielsen M.R."/>
            <person name="Sondergaard T.E."/>
            <person name="Sorensen J.L."/>
            <person name="Fitzpatrick D.A."/>
            <person name="Frisvad J.C."/>
            <person name="Nielsen K.L."/>
        </authorList>
    </citation>
    <scope>NUCLEOTIDE SEQUENCE</scope>
    <source>
        <strain evidence="1">IBT 21917</strain>
    </source>
</reference>
<gene>
    <name evidence="1" type="ORF">N7492_005112</name>
</gene>
<accession>A0A9W9IB20</accession>
<organism evidence="1 2">
    <name type="scientific">Penicillium capsulatum</name>
    <dbReference type="NCBI Taxonomy" id="69766"/>
    <lineage>
        <taxon>Eukaryota</taxon>
        <taxon>Fungi</taxon>
        <taxon>Dikarya</taxon>
        <taxon>Ascomycota</taxon>
        <taxon>Pezizomycotina</taxon>
        <taxon>Eurotiomycetes</taxon>
        <taxon>Eurotiomycetidae</taxon>
        <taxon>Eurotiales</taxon>
        <taxon>Aspergillaceae</taxon>
        <taxon>Penicillium</taxon>
    </lineage>
</organism>
<dbReference type="AlphaFoldDB" id="A0A9W9IB20"/>
<proteinExistence type="predicted"/>